<keyword evidence="3 6" id="KW-0812">Transmembrane</keyword>
<comment type="caution">
    <text evidence="9">The sequence shown here is derived from an EMBL/GenBank/DDBJ whole genome shotgun (WGS) entry which is preliminary data.</text>
</comment>
<evidence type="ECO:0000256" key="5">
    <source>
        <dbReference type="ARBA" id="ARBA00023136"/>
    </source>
</evidence>
<dbReference type="InterPro" id="IPR052159">
    <property type="entry name" value="Competence_DNA_uptake"/>
</dbReference>
<feature type="domain" description="ComEC/Rec2-related protein" evidence="7">
    <location>
        <begin position="248"/>
        <end position="522"/>
    </location>
</feature>
<feature type="transmembrane region" description="Helical" evidence="6">
    <location>
        <begin position="407"/>
        <end position="428"/>
    </location>
</feature>
<accession>A0A844AR50</accession>
<dbReference type="Pfam" id="PF03772">
    <property type="entry name" value="Competence"/>
    <property type="match status" value="1"/>
</dbReference>
<evidence type="ECO:0000256" key="2">
    <source>
        <dbReference type="ARBA" id="ARBA00022475"/>
    </source>
</evidence>
<evidence type="ECO:0000256" key="1">
    <source>
        <dbReference type="ARBA" id="ARBA00004651"/>
    </source>
</evidence>
<dbReference type="InterPro" id="IPR004477">
    <property type="entry name" value="ComEC_N"/>
</dbReference>
<feature type="transmembrane region" description="Helical" evidence="6">
    <location>
        <begin position="331"/>
        <end position="348"/>
    </location>
</feature>
<keyword evidence="2" id="KW-1003">Cell membrane</keyword>
<gene>
    <name evidence="9" type="ORF">GG681_02815</name>
</gene>
<evidence type="ECO:0000313" key="10">
    <source>
        <dbReference type="Proteomes" id="UP000436694"/>
    </source>
</evidence>
<sequence>MRIGGSVVRAPFVALQRSWHAQQGQLFPWAAVCFGAGVGIYFIWPHEPALIEWGLALSVSLAALFGLYLGDPGAARALLRRVGLMAVFLIFAGFLCASARAHLVAAPVLGFRYYGPVEGRLIAVDRSASDALRLTLDRVRLLEVTPEKTPQKIRISARALNEAPPIGARVMTTAHLSAAGGPVEPGGFDFRRHLWFQGIGAVGYTRVPVLLAQHPGDDLKLARLRARITQGLWETLPGEGGAVAAAVLTGDRSAIPQASVEALRISNLAHLLAISGLHMGLLSGVVFLAARYLLLILEMITSRAFHPKPAAAIMAMIAATAYLTLSGGYVATERAYVMAMIVLGAVVLGRRALTLRAVAIAAFVVLIHRPESLLSPGFQMSFAATTALVVTYGLLRERRVWLGPRWIRPIATLALTSLVAGLATAPFGAMHFNTLSHYGLLANLLAVPVMGLVVMPAAVLAVVLLPIGMEGVALWIMVQGLEWILGVAHFVAALPNPRSYVAQPAGFILPLASLAALVMLLARGPVRMAGFAAMIVALILWQTVERPFVLIAEDGGLAGIWQGEQRLLSHGRGSGFSARVWLENDGSALGQAQAVGAFPSAINVLRGKRAAEAFEGCGQAAVVSSNQAITLPKGETCLLITPKLLRLSGSISISKQGVITTSRAQSGLRLWSPAIWQKTKDPLQGRRVWSDHIWEE</sequence>
<dbReference type="NCBIfam" id="TIGR00360">
    <property type="entry name" value="ComEC_N-term"/>
    <property type="match status" value="1"/>
</dbReference>
<feature type="transmembrane region" description="Helical" evidence="6">
    <location>
        <begin position="472"/>
        <end position="494"/>
    </location>
</feature>
<feature type="domain" description="DUF4131" evidence="8">
    <location>
        <begin position="54"/>
        <end position="207"/>
    </location>
</feature>
<dbReference type="Proteomes" id="UP000436694">
    <property type="component" value="Unassembled WGS sequence"/>
</dbReference>
<evidence type="ECO:0000256" key="6">
    <source>
        <dbReference type="SAM" id="Phobius"/>
    </source>
</evidence>
<name>A0A844AR50_9RHOB</name>
<protein>
    <submittedName>
        <fullName evidence="9">DUF4131 domain-containing protein</fullName>
    </submittedName>
</protein>
<feature type="transmembrane region" description="Helical" evidence="6">
    <location>
        <begin position="271"/>
        <end position="297"/>
    </location>
</feature>
<feature type="transmembrane region" description="Helical" evidence="6">
    <location>
        <begin position="376"/>
        <end position="395"/>
    </location>
</feature>
<feature type="transmembrane region" description="Helical" evidence="6">
    <location>
        <begin position="50"/>
        <end position="70"/>
    </location>
</feature>
<evidence type="ECO:0000256" key="4">
    <source>
        <dbReference type="ARBA" id="ARBA00022989"/>
    </source>
</evidence>
<keyword evidence="4 6" id="KW-1133">Transmembrane helix</keyword>
<feature type="transmembrane region" description="Helical" evidence="6">
    <location>
        <begin position="309"/>
        <end position="325"/>
    </location>
</feature>
<feature type="transmembrane region" description="Helical" evidence="6">
    <location>
        <begin position="26"/>
        <end position="44"/>
    </location>
</feature>
<evidence type="ECO:0000259" key="8">
    <source>
        <dbReference type="Pfam" id="PF13567"/>
    </source>
</evidence>
<keyword evidence="10" id="KW-1185">Reference proteome</keyword>
<feature type="transmembrane region" description="Helical" evidence="6">
    <location>
        <begin position="500"/>
        <end position="521"/>
    </location>
</feature>
<keyword evidence="5 6" id="KW-0472">Membrane</keyword>
<comment type="subcellular location">
    <subcellularLocation>
        <location evidence="1">Cell membrane</location>
        <topology evidence="1">Multi-pass membrane protein</topology>
    </subcellularLocation>
</comment>
<dbReference type="PANTHER" id="PTHR30619">
    <property type="entry name" value="DNA INTERNALIZATION/COMPETENCE PROTEIN COMEC/REC2"/>
    <property type="match status" value="1"/>
</dbReference>
<dbReference type="RefSeq" id="WP_153544828.1">
    <property type="nucleotide sequence ID" value="NZ_WIXK01000001.1"/>
</dbReference>
<dbReference type="InterPro" id="IPR025405">
    <property type="entry name" value="DUF4131"/>
</dbReference>
<proteinExistence type="predicted"/>
<evidence type="ECO:0000313" key="9">
    <source>
        <dbReference type="EMBL" id="MQY41558.1"/>
    </source>
</evidence>
<organism evidence="9 10">
    <name type="scientific">Tritonibacter aquimaris</name>
    <dbReference type="NCBI Taxonomy" id="2663379"/>
    <lineage>
        <taxon>Bacteria</taxon>
        <taxon>Pseudomonadati</taxon>
        <taxon>Pseudomonadota</taxon>
        <taxon>Alphaproteobacteria</taxon>
        <taxon>Rhodobacterales</taxon>
        <taxon>Paracoccaceae</taxon>
        <taxon>Tritonibacter</taxon>
    </lineage>
</organism>
<feature type="transmembrane region" description="Helical" evidence="6">
    <location>
        <begin position="82"/>
        <end position="103"/>
    </location>
</feature>
<dbReference type="Pfam" id="PF13567">
    <property type="entry name" value="DUF4131"/>
    <property type="match status" value="1"/>
</dbReference>
<evidence type="ECO:0000256" key="3">
    <source>
        <dbReference type="ARBA" id="ARBA00022692"/>
    </source>
</evidence>
<reference evidence="9 10" key="1">
    <citation type="submission" date="2019-10" db="EMBL/GenBank/DDBJ databases">
        <title>Epibacterium sp. nov., isolated from seawater.</title>
        <authorList>
            <person name="Zhang X."/>
            <person name="Li N."/>
        </authorList>
    </citation>
    <scope>NUCLEOTIDE SEQUENCE [LARGE SCALE GENOMIC DNA]</scope>
    <source>
        <strain evidence="9 10">SM1969</strain>
    </source>
</reference>
<dbReference type="GO" id="GO:0005886">
    <property type="term" value="C:plasma membrane"/>
    <property type="evidence" value="ECO:0007669"/>
    <property type="project" value="UniProtKB-SubCell"/>
</dbReference>
<evidence type="ECO:0000259" key="7">
    <source>
        <dbReference type="Pfam" id="PF03772"/>
    </source>
</evidence>
<dbReference type="EMBL" id="WIXK01000001">
    <property type="protein sequence ID" value="MQY41558.1"/>
    <property type="molecule type" value="Genomic_DNA"/>
</dbReference>
<dbReference type="AlphaFoldDB" id="A0A844AR50"/>
<feature type="transmembrane region" description="Helical" evidence="6">
    <location>
        <begin position="440"/>
        <end position="465"/>
    </location>
</feature>
<dbReference type="PANTHER" id="PTHR30619:SF1">
    <property type="entry name" value="RECOMBINATION PROTEIN 2"/>
    <property type="match status" value="1"/>
</dbReference>